<comment type="caution">
    <text evidence="1">The sequence shown here is derived from an EMBL/GenBank/DDBJ whole genome shotgun (WGS) entry which is preliminary data.</text>
</comment>
<dbReference type="Proteomes" id="UP001472677">
    <property type="component" value="Unassembled WGS sequence"/>
</dbReference>
<sequence length="81" mass="9178">MMKKMAAGAKDQSSEYGKLTMQKKKTVVLLLFRMLGKTFNEKATEGREKALEDDEENGCFFSSGSRAKFGIHYSVADREKF</sequence>
<evidence type="ECO:0000313" key="1">
    <source>
        <dbReference type="EMBL" id="KAK8512957.1"/>
    </source>
</evidence>
<name>A0ABR2C0Q2_9ROSI</name>
<proteinExistence type="predicted"/>
<protein>
    <submittedName>
        <fullName evidence="1">Uncharacterized protein</fullName>
    </submittedName>
</protein>
<dbReference type="EMBL" id="JBBPBM010000071">
    <property type="protein sequence ID" value="KAK8512957.1"/>
    <property type="molecule type" value="Genomic_DNA"/>
</dbReference>
<gene>
    <name evidence="1" type="ORF">V6N12_030365</name>
</gene>
<reference evidence="1 2" key="1">
    <citation type="journal article" date="2024" name="G3 (Bethesda)">
        <title>Genome assembly of Hibiscus sabdariffa L. provides insights into metabolisms of medicinal natural products.</title>
        <authorList>
            <person name="Kim T."/>
        </authorList>
    </citation>
    <scope>NUCLEOTIDE SEQUENCE [LARGE SCALE GENOMIC DNA]</scope>
    <source>
        <strain evidence="1">TK-2024</strain>
        <tissue evidence="1">Old leaves</tissue>
    </source>
</reference>
<keyword evidence="2" id="KW-1185">Reference proteome</keyword>
<evidence type="ECO:0000313" key="2">
    <source>
        <dbReference type="Proteomes" id="UP001472677"/>
    </source>
</evidence>
<organism evidence="1 2">
    <name type="scientific">Hibiscus sabdariffa</name>
    <name type="common">roselle</name>
    <dbReference type="NCBI Taxonomy" id="183260"/>
    <lineage>
        <taxon>Eukaryota</taxon>
        <taxon>Viridiplantae</taxon>
        <taxon>Streptophyta</taxon>
        <taxon>Embryophyta</taxon>
        <taxon>Tracheophyta</taxon>
        <taxon>Spermatophyta</taxon>
        <taxon>Magnoliopsida</taxon>
        <taxon>eudicotyledons</taxon>
        <taxon>Gunneridae</taxon>
        <taxon>Pentapetalae</taxon>
        <taxon>rosids</taxon>
        <taxon>malvids</taxon>
        <taxon>Malvales</taxon>
        <taxon>Malvaceae</taxon>
        <taxon>Malvoideae</taxon>
        <taxon>Hibiscus</taxon>
    </lineage>
</organism>
<accession>A0ABR2C0Q2</accession>